<dbReference type="Proteomes" id="UP000027222">
    <property type="component" value="Unassembled WGS sequence"/>
</dbReference>
<sequence length="231" mass="24758">MMKLFVYGHGSKNKWRCGAAGGHSEVPGISTGVYGHNLGTGRAPSDKTSNQQRQEERNEEVKVGEPAETTADSFNGLQVLRARRRLAVFEGTGLGPMVKTMGKAHEEQAMLTKIAGDRECAVMRRGLVGFGRVGDLGIGQMALDLGWVMMIAPVWMPSGALTWHGACGSACTVAVWWQQLREGLQMLVDGDRCQPRDRWVSLVGCGAVVGGGSRLAGRGGCCLRWDAAENA</sequence>
<evidence type="ECO:0000256" key="1">
    <source>
        <dbReference type="SAM" id="MobiDB-lite"/>
    </source>
</evidence>
<reference evidence="3" key="1">
    <citation type="journal article" date="2014" name="Proc. Natl. Acad. Sci. U.S.A.">
        <title>Extensive sampling of basidiomycete genomes demonstrates inadequacy of the white-rot/brown-rot paradigm for wood decay fungi.</title>
        <authorList>
            <person name="Riley R."/>
            <person name="Salamov A.A."/>
            <person name="Brown D.W."/>
            <person name="Nagy L.G."/>
            <person name="Floudas D."/>
            <person name="Held B.W."/>
            <person name="Levasseur A."/>
            <person name="Lombard V."/>
            <person name="Morin E."/>
            <person name="Otillar R."/>
            <person name="Lindquist E.A."/>
            <person name="Sun H."/>
            <person name="LaButti K.M."/>
            <person name="Schmutz J."/>
            <person name="Jabbour D."/>
            <person name="Luo H."/>
            <person name="Baker S.E."/>
            <person name="Pisabarro A.G."/>
            <person name="Walton J.D."/>
            <person name="Blanchette R.A."/>
            <person name="Henrissat B."/>
            <person name="Martin F."/>
            <person name="Cullen D."/>
            <person name="Hibbett D.S."/>
            <person name="Grigoriev I.V."/>
        </authorList>
    </citation>
    <scope>NUCLEOTIDE SEQUENCE [LARGE SCALE GENOMIC DNA]</scope>
    <source>
        <strain evidence="3">CBS 339.88</strain>
    </source>
</reference>
<keyword evidence="3" id="KW-1185">Reference proteome</keyword>
<feature type="compositionally biased region" description="Basic and acidic residues" evidence="1">
    <location>
        <begin position="53"/>
        <end position="65"/>
    </location>
</feature>
<name>A0A067THT7_GALM3</name>
<feature type="region of interest" description="Disordered" evidence="1">
    <location>
        <begin position="34"/>
        <end position="68"/>
    </location>
</feature>
<dbReference type="EMBL" id="KL142369">
    <property type="protein sequence ID" value="KDR82726.1"/>
    <property type="molecule type" value="Genomic_DNA"/>
</dbReference>
<protein>
    <submittedName>
        <fullName evidence="2">Uncharacterized protein</fullName>
    </submittedName>
</protein>
<organism evidence="2 3">
    <name type="scientific">Galerina marginata (strain CBS 339.88)</name>
    <dbReference type="NCBI Taxonomy" id="685588"/>
    <lineage>
        <taxon>Eukaryota</taxon>
        <taxon>Fungi</taxon>
        <taxon>Dikarya</taxon>
        <taxon>Basidiomycota</taxon>
        <taxon>Agaricomycotina</taxon>
        <taxon>Agaricomycetes</taxon>
        <taxon>Agaricomycetidae</taxon>
        <taxon>Agaricales</taxon>
        <taxon>Agaricineae</taxon>
        <taxon>Strophariaceae</taxon>
        <taxon>Galerina</taxon>
    </lineage>
</organism>
<evidence type="ECO:0000313" key="3">
    <source>
        <dbReference type="Proteomes" id="UP000027222"/>
    </source>
</evidence>
<dbReference type="AlphaFoldDB" id="A0A067THT7"/>
<dbReference type="HOGENOM" id="CLU_1199892_0_0_1"/>
<evidence type="ECO:0000313" key="2">
    <source>
        <dbReference type="EMBL" id="KDR82726.1"/>
    </source>
</evidence>
<proteinExistence type="predicted"/>
<accession>A0A067THT7</accession>
<gene>
    <name evidence="2" type="ORF">GALMADRAFT_206509</name>
</gene>